<evidence type="ECO:0000313" key="3">
    <source>
        <dbReference type="RefSeq" id="XP_006815769.1"/>
    </source>
</evidence>
<dbReference type="Proteomes" id="UP000694865">
    <property type="component" value="Unplaced"/>
</dbReference>
<keyword evidence="2" id="KW-1185">Reference proteome</keyword>
<name>A0ABM0M6X8_SACKO</name>
<organism evidence="2 3">
    <name type="scientific">Saccoglossus kowalevskii</name>
    <name type="common">Acorn worm</name>
    <dbReference type="NCBI Taxonomy" id="10224"/>
    <lineage>
        <taxon>Eukaryota</taxon>
        <taxon>Metazoa</taxon>
        <taxon>Hemichordata</taxon>
        <taxon>Enteropneusta</taxon>
        <taxon>Harrimaniidae</taxon>
        <taxon>Saccoglossus</taxon>
    </lineage>
</organism>
<dbReference type="GeneID" id="102804476"/>
<feature type="region of interest" description="Disordered" evidence="1">
    <location>
        <begin position="1"/>
        <end position="98"/>
    </location>
</feature>
<feature type="compositionally biased region" description="Polar residues" evidence="1">
    <location>
        <begin position="1"/>
        <end position="12"/>
    </location>
</feature>
<proteinExistence type="predicted"/>
<evidence type="ECO:0000313" key="2">
    <source>
        <dbReference type="Proteomes" id="UP000694865"/>
    </source>
</evidence>
<accession>A0ABM0M6X8</accession>
<gene>
    <name evidence="3" type="primary">LOC102804476</name>
</gene>
<evidence type="ECO:0000256" key="1">
    <source>
        <dbReference type="SAM" id="MobiDB-lite"/>
    </source>
</evidence>
<feature type="compositionally biased region" description="Polar residues" evidence="1">
    <location>
        <begin position="76"/>
        <end position="87"/>
    </location>
</feature>
<dbReference type="RefSeq" id="XP_006815769.1">
    <property type="nucleotide sequence ID" value="XM_006815706.1"/>
</dbReference>
<protein>
    <submittedName>
        <fullName evidence="3">Coiled-coil domain-containing protein 91-like</fullName>
    </submittedName>
</protein>
<sequence length="98" mass="10365">MTDWANFSNTAAQEGDDRIADNAVGDWGNDEDDDFGGFETADPPEVASQAVQLASPSPWASFPPTVASPGQPDLLQAQSLPQPSACSLDSDPIFVNKR</sequence>
<reference evidence="3" key="1">
    <citation type="submission" date="2025-08" db="UniProtKB">
        <authorList>
            <consortium name="RefSeq"/>
        </authorList>
    </citation>
    <scope>IDENTIFICATION</scope>
    <source>
        <tissue evidence="3">Testes</tissue>
    </source>
</reference>